<dbReference type="OrthoDB" id="2866308at2"/>
<comment type="caution">
    <text evidence="1">The sequence shown here is derived from an EMBL/GenBank/DDBJ whole genome shotgun (WGS) entry which is preliminary data.</text>
</comment>
<evidence type="ECO:0000313" key="2">
    <source>
        <dbReference type="Proteomes" id="UP000234950"/>
    </source>
</evidence>
<gene>
    <name evidence="1" type="ORF">CVD27_04215</name>
</gene>
<dbReference type="Proteomes" id="UP000234950">
    <property type="component" value="Unassembled WGS sequence"/>
</dbReference>
<accession>A0A2N5HSX2</accession>
<proteinExistence type="predicted"/>
<dbReference type="AlphaFoldDB" id="A0A2N5HSX2"/>
<dbReference type="InterPro" id="IPR025915">
    <property type="entry name" value="Phage_gp49_66"/>
</dbReference>
<reference evidence="1 2" key="1">
    <citation type="submission" date="2017-11" db="EMBL/GenBank/DDBJ databases">
        <title>Comparitive Functional Genomics of Dry Heat Resistant strains isolated from the Viking Spacecraft.</title>
        <authorList>
            <person name="Seuylemezian A."/>
            <person name="Cooper K."/>
            <person name="Vaishampayan P."/>
        </authorList>
    </citation>
    <scope>NUCLEOTIDE SEQUENCE [LARGE SCALE GENOMIC DNA]</scope>
    <source>
        <strain evidence="1 2">V32-6</strain>
    </source>
</reference>
<dbReference type="Pfam" id="PF13876">
    <property type="entry name" value="Phage_gp49_66"/>
    <property type="match status" value="1"/>
</dbReference>
<name>A0A2N5HSX2_9BACI</name>
<sequence length="148" mass="17178">MKVSFIPSLLTTYIMTCLHQFKGVDKMVIESFCPKCGEINLVQETGEKLLIVKCKNNHYYDHIVIPYFRTAELKDDKRKKLEEMIVEKKFHRMSEKSTICLLIFENGYEVEGRSTVRDQADFRMVIGKDKAYEQALKKAMVALGAFLV</sequence>
<protein>
    <submittedName>
        <fullName evidence="1">Uncharacterized protein</fullName>
    </submittedName>
</protein>
<dbReference type="EMBL" id="PGVE01000017">
    <property type="protein sequence ID" value="PLS08609.1"/>
    <property type="molecule type" value="Genomic_DNA"/>
</dbReference>
<evidence type="ECO:0000313" key="1">
    <source>
        <dbReference type="EMBL" id="PLS08609.1"/>
    </source>
</evidence>
<keyword evidence="2" id="KW-1185">Reference proteome</keyword>
<organism evidence="1 2">
    <name type="scientific">Neobacillus cucumis</name>
    <dbReference type="NCBI Taxonomy" id="1740721"/>
    <lineage>
        <taxon>Bacteria</taxon>
        <taxon>Bacillati</taxon>
        <taxon>Bacillota</taxon>
        <taxon>Bacilli</taxon>
        <taxon>Bacillales</taxon>
        <taxon>Bacillaceae</taxon>
        <taxon>Neobacillus</taxon>
    </lineage>
</organism>